<dbReference type="PANTHER" id="PTHR35317:SF37">
    <property type="entry name" value="DUF4219 DOMAIN-CONTAINING PROTEIN"/>
    <property type="match status" value="1"/>
</dbReference>
<evidence type="ECO:0000313" key="4">
    <source>
        <dbReference type="Proteomes" id="UP000813462"/>
    </source>
</evidence>
<reference evidence="3" key="1">
    <citation type="journal article" date="2021" name="Front. Plant Sci.">
        <title>Chromosome-Scale Genome Assembly for Chinese Sour Jujube and Insights Into Its Genome Evolution and Domestication Signature.</title>
        <authorList>
            <person name="Shen L.-Y."/>
            <person name="Luo H."/>
            <person name="Wang X.-L."/>
            <person name="Wang X.-M."/>
            <person name="Qiu X.-J."/>
            <person name="Liu H."/>
            <person name="Zhou S.-S."/>
            <person name="Jia K.-H."/>
            <person name="Nie S."/>
            <person name="Bao Y.-T."/>
            <person name="Zhang R.-G."/>
            <person name="Yun Q.-Z."/>
            <person name="Chai Y.-H."/>
            <person name="Lu J.-Y."/>
            <person name="Li Y."/>
            <person name="Zhao S.-W."/>
            <person name="Mao J.-F."/>
            <person name="Jia S.-G."/>
            <person name="Mao Y.-M."/>
        </authorList>
    </citation>
    <scope>NUCLEOTIDE SEQUENCE</scope>
    <source>
        <strain evidence="3">AT0</strain>
        <tissue evidence="3">Leaf</tissue>
    </source>
</reference>
<dbReference type="Pfam" id="PF14223">
    <property type="entry name" value="Retrotran_gag_2"/>
    <property type="match status" value="1"/>
</dbReference>
<dbReference type="GO" id="GO:0008270">
    <property type="term" value="F:zinc ion binding"/>
    <property type="evidence" value="ECO:0007669"/>
    <property type="project" value="UniProtKB-KW"/>
</dbReference>
<feature type="domain" description="CCHC-type" evidence="2">
    <location>
        <begin position="108"/>
        <end position="123"/>
    </location>
</feature>
<evidence type="ECO:0000259" key="2">
    <source>
        <dbReference type="PROSITE" id="PS50158"/>
    </source>
</evidence>
<dbReference type="PROSITE" id="PS50158">
    <property type="entry name" value="ZF_CCHC"/>
    <property type="match status" value="1"/>
</dbReference>
<dbReference type="AlphaFoldDB" id="A0A978W1R4"/>
<comment type="caution">
    <text evidence="3">The sequence shown here is derived from an EMBL/GenBank/DDBJ whole genome shotgun (WGS) entry which is preliminary data.</text>
</comment>
<gene>
    <name evidence="3" type="ORF">FEM48_Zijuj01G0142500</name>
</gene>
<accession>A0A978W1R4</accession>
<keyword evidence="1" id="KW-0863">Zinc-finger</keyword>
<evidence type="ECO:0000313" key="3">
    <source>
        <dbReference type="EMBL" id="KAH7545898.1"/>
    </source>
</evidence>
<organism evidence="3 4">
    <name type="scientific">Ziziphus jujuba var. spinosa</name>
    <dbReference type="NCBI Taxonomy" id="714518"/>
    <lineage>
        <taxon>Eukaryota</taxon>
        <taxon>Viridiplantae</taxon>
        <taxon>Streptophyta</taxon>
        <taxon>Embryophyta</taxon>
        <taxon>Tracheophyta</taxon>
        <taxon>Spermatophyta</taxon>
        <taxon>Magnoliopsida</taxon>
        <taxon>eudicotyledons</taxon>
        <taxon>Gunneridae</taxon>
        <taxon>Pentapetalae</taxon>
        <taxon>rosids</taxon>
        <taxon>fabids</taxon>
        <taxon>Rosales</taxon>
        <taxon>Rhamnaceae</taxon>
        <taxon>Paliureae</taxon>
        <taxon>Ziziphus</taxon>
    </lineage>
</organism>
<name>A0A978W1R4_ZIZJJ</name>
<sequence>MKLKDLKVNNYLFHAIDRTVLDTILKKDTAKEIWNAMKKRFEGNARVKRSHLQALHKEFETLKMRFGKGKFNYVVCSIEESKDIDALTVDEKRKRERSSSFNKATVECYRCHNLGHFLYECPSGNKEINYTEFDEEDEMSYMELYEARRENAWFFDLGCSNHMCDN</sequence>
<evidence type="ECO:0000256" key="1">
    <source>
        <dbReference type="PROSITE-ProRule" id="PRU00047"/>
    </source>
</evidence>
<dbReference type="InterPro" id="IPR036875">
    <property type="entry name" value="Znf_CCHC_sf"/>
</dbReference>
<dbReference type="SUPFAM" id="SSF57756">
    <property type="entry name" value="Retrovirus zinc finger-like domains"/>
    <property type="match status" value="1"/>
</dbReference>
<dbReference type="Gene3D" id="4.10.60.10">
    <property type="entry name" value="Zinc finger, CCHC-type"/>
    <property type="match status" value="1"/>
</dbReference>
<protein>
    <recommendedName>
        <fullName evidence="2">CCHC-type domain-containing protein</fullName>
    </recommendedName>
</protein>
<dbReference type="PANTHER" id="PTHR35317">
    <property type="entry name" value="OS04G0629600 PROTEIN"/>
    <property type="match status" value="1"/>
</dbReference>
<keyword evidence="1" id="KW-0862">Zinc</keyword>
<proteinExistence type="predicted"/>
<dbReference type="EMBL" id="JAEACU010000001">
    <property type="protein sequence ID" value="KAH7545898.1"/>
    <property type="molecule type" value="Genomic_DNA"/>
</dbReference>
<dbReference type="GO" id="GO:0003676">
    <property type="term" value="F:nucleic acid binding"/>
    <property type="evidence" value="ECO:0007669"/>
    <property type="project" value="InterPro"/>
</dbReference>
<dbReference type="InterPro" id="IPR001878">
    <property type="entry name" value="Znf_CCHC"/>
</dbReference>
<keyword evidence="1" id="KW-0479">Metal-binding</keyword>
<dbReference type="Proteomes" id="UP000813462">
    <property type="component" value="Unassembled WGS sequence"/>
</dbReference>